<dbReference type="GO" id="GO:0005524">
    <property type="term" value="F:ATP binding"/>
    <property type="evidence" value="ECO:0007669"/>
    <property type="project" value="UniProtKB-KW"/>
</dbReference>
<reference evidence="11 12" key="2">
    <citation type="journal article" date="2010" name="Nature">
        <title>Comparative genomics reveals mobile pathogenicity chromosomes in Fusarium.</title>
        <authorList>
            <person name="Ma L.J."/>
            <person name="van der Does H.C."/>
            <person name="Borkovich K.A."/>
            <person name="Coleman J.J."/>
            <person name="Daboussi M.J."/>
            <person name="Di Pietro A."/>
            <person name="Dufresne M."/>
            <person name="Freitag M."/>
            <person name="Grabherr M."/>
            <person name="Henrissat B."/>
            <person name="Houterman P.M."/>
            <person name="Kang S."/>
            <person name="Shim W.B."/>
            <person name="Woloshuk C."/>
            <person name="Xie X."/>
            <person name="Xu J.R."/>
            <person name="Antoniw J."/>
            <person name="Baker S.E."/>
            <person name="Bluhm B.H."/>
            <person name="Breakspear A."/>
            <person name="Brown D.W."/>
            <person name="Butchko R.A."/>
            <person name="Chapman S."/>
            <person name="Coulson R."/>
            <person name="Coutinho P.M."/>
            <person name="Danchin E.G."/>
            <person name="Diener A."/>
            <person name="Gale L.R."/>
            <person name="Gardiner D.M."/>
            <person name="Goff S."/>
            <person name="Hammond-Kosack K.E."/>
            <person name="Hilburn K."/>
            <person name="Hua-Van A."/>
            <person name="Jonkers W."/>
            <person name="Kazan K."/>
            <person name="Kodira C.D."/>
            <person name="Koehrsen M."/>
            <person name="Kumar L."/>
            <person name="Lee Y.H."/>
            <person name="Li L."/>
            <person name="Manners J.M."/>
            <person name="Miranda-Saavedra D."/>
            <person name="Mukherjee M."/>
            <person name="Park G."/>
            <person name="Park J."/>
            <person name="Park S.Y."/>
            <person name="Proctor R.H."/>
            <person name="Regev A."/>
            <person name="Ruiz-Roldan M.C."/>
            <person name="Sain D."/>
            <person name="Sakthikumar S."/>
            <person name="Sykes S."/>
            <person name="Schwartz D.C."/>
            <person name="Turgeon B.G."/>
            <person name="Wapinski I."/>
            <person name="Yoder O."/>
            <person name="Young S."/>
            <person name="Zeng Q."/>
            <person name="Zhou S."/>
            <person name="Galagan J."/>
            <person name="Cuomo C.A."/>
            <person name="Kistler H.C."/>
            <person name="Rep M."/>
        </authorList>
    </citation>
    <scope>GENOME REANNOTATION</scope>
    <source>
        <strain evidence="12">ATCC MYA-4620 / CBS 123657 / FGSC 9075 / NRRL 31084 / PH-1</strain>
        <strain evidence="11">PH-1 / ATCC MYA-4620 / FGSC 9075 / NRRL 31084</strain>
    </source>
</reference>
<dbReference type="InParanoid" id="I1RF82"/>
<reference evidence="11" key="4">
    <citation type="submission" date="2017-01" db="UniProtKB">
        <authorList>
            <consortium name="EnsemblFungi"/>
        </authorList>
    </citation>
    <scope>IDENTIFICATION</scope>
    <source>
        <strain evidence="11">PH-1 / ATCC MYA-4620 / FGSC 9075 / NRRL 31084</strain>
    </source>
</reference>
<dbReference type="Gene3D" id="1.10.240.10">
    <property type="entry name" value="Tyrosyl-Transfer RNA Synthetase"/>
    <property type="match status" value="1"/>
</dbReference>
<evidence type="ECO:0000313" key="11">
    <source>
        <dbReference type="EnsemblFungi" id="CEF74627"/>
    </source>
</evidence>
<dbReference type="SUPFAM" id="SSF52374">
    <property type="entry name" value="Nucleotidylyl transferase"/>
    <property type="match status" value="1"/>
</dbReference>
<dbReference type="InterPro" id="IPR050489">
    <property type="entry name" value="Tyr-tRNA_synthase"/>
</dbReference>
<dbReference type="KEGG" id="fgr:FGSG_02349"/>
<dbReference type="OrthoDB" id="197206at2759"/>
<dbReference type="VEuPathDB" id="FungiDB:FGRAMPH1_01G05645"/>
<dbReference type="Gene3D" id="3.40.50.620">
    <property type="entry name" value="HUPs"/>
    <property type="match status" value="1"/>
</dbReference>
<dbReference type="InterPro" id="IPR002305">
    <property type="entry name" value="aa-tRNA-synth_Ic"/>
</dbReference>
<gene>
    <name evidence="11" type="primary">FG02349.1</name>
    <name evidence="10" type="ORF">FGRAMPH1_01T05645</name>
</gene>
<keyword evidence="12" id="KW-1185">Reference proteome</keyword>
<evidence type="ECO:0000256" key="8">
    <source>
        <dbReference type="ARBA" id="ARBA00048248"/>
    </source>
</evidence>
<evidence type="ECO:0000256" key="3">
    <source>
        <dbReference type="ARBA" id="ARBA00022741"/>
    </source>
</evidence>
<evidence type="ECO:0000313" key="12">
    <source>
        <dbReference type="Proteomes" id="UP000070720"/>
    </source>
</evidence>
<dbReference type="InterPro" id="IPR002307">
    <property type="entry name" value="Tyr-tRNA-ligase"/>
</dbReference>
<keyword evidence="5 9" id="KW-0648">Protein biosynthesis</keyword>
<dbReference type="HOGENOM" id="CLU_035267_0_1_1"/>
<evidence type="ECO:0000256" key="2">
    <source>
        <dbReference type="ARBA" id="ARBA00022598"/>
    </source>
</evidence>
<dbReference type="InterPro" id="IPR014729">
    <property type="entry name" value="Rossmann-like_a/b/a_fold"/>
</dbReference>
<name>I1RF82_GIBZE</name>
<dbReference type="EMBL" id="HG970332">
    <property type="protein sequence ID" value="CEF74627.1"/>
    <property type="molecule type" value="Genomic_DNA"/>
</dbReference>
<dbReference type="GO" id="GO:0005737">
    <property type="term" value="C:cytoplasm"/>
    <property type="evidence" value="ECO:0007669"/>
    <property type="project" value="TreeGrafter"/>
</dbReference>
<keyword evidence="2 9" id="KW-0436">Ligase</keyword>
<evidence type="ECO:0000256" key="5">
    <source>
        <dbReference type="ARBA" id="ARBA00022917"/>
    </source>
</evidence>
<dbReference type="PIRSF" id="PIRSF006588">
    <property type="entry name" value="TyrRS_arch_euk"/>
    <property type="match status" value="1"/>
</dbReference>
<comment type="catalytic activity">
    <reaction evidence="8 9">
        <text>tRNA(Tyr) + L-tyrosine + ATP = L-tyrosyl-tRNA(Tyr) + AMP + diphosphate + H(+)</text>
        <dbReference type="Rhea" id="RHEA:10220"/>
        <dbReference type="Rhea" id="RHEA-COMP:9706"/>
        <dbReference type="Rhea" id="RHEA-COMP:9707"/>
        <dbReference type="ChEBI" id="CHEBI:15378"/>
        <dbReference type="ChEBI" id="CHEBI:30616"/>
        <dbReference type="ChEBI" id="CHEBI:33019"/>
        <dbReference type="ChEBI" id="CHEBI:58315"/>
        <dbReference type="ChEBI" id="CHEBI:78442"/>
        <dbReference type="ChEBI" id="CHEBI:78536"/>
        <dbReference type="ChEBI" id="CHEBI:456215"/>
        <dbReference type="EC" id="6.1.1.1"/>
    </reaction>
</comment>
<evidence type="ECO:0000256" key="6">
    <source>
        <dbReference type="ARBA" id="ARBA00023146"/>
    </source>
</evidence>
<accession>I1RF82</accession>
<accession>A0A098D842</accession>
<keyword evidence="3 9" id="KW-0547">Nucleotide-binding</keyword>
<reference evidence="10 12" key="3">
    <citation type="journal article" date="2015" name="BMC Genomics">
        <title>The completed genome sequence of the pathogenic ascomycete fungus Fusarium graminearum.</title>
        <authorList>
            <person name="King R."/>
            <person name="Urban M."/>
            <person name="Hammond-Kosack M.C."/>
            <person name="Hassani-Pak K."/>
            <person name="Hammond-Kosack K.E."/>
        </authorList>
    </citation>
    <scope>NUCLEOTIDE SEQUENCE [LARGE SCALE GENOMIC DNA]</scope>
    <source>
        <strain evidence="12">ATCC MYA-4620 / CBS 123657 / FGSC 9075 / NRRL 31084 / PH-1</strain>
        <strain evidence="10">PH-1</strain>
    </source>
</reference>
<dbReference type="Pfam" id="PF00579">
    <property type="entry name" value="tRNA-synt_1b"/>
    <property type="match status" value="1"/>
</dbReference>
<reference evidence="11 12" key="1">
    <citation type="journal article" date="2007" name="Science">
        <title>The Fusarium graminearum genome reveals a link between localized polymorphism and pathogen specialization.</title>
        <authorList>
            <person name="Cuomo C.A."/>
            <person name="Gueldener U."/>
            <person name="Xu J.-R."/>
            <person name="Trail F."/>
            <person name="Turgeon B.G."/>
            <person name="Di Pietro A."/>
            <person name="Walton J.D."/>
            <person name="Ma L.-J."/>
            <person name="Baker S.E."/>
            <person name="Rep M."/>
            <person name="Adam G."/>
            <person name="Antoniw J."/>
            <person name="Baldwin T."/>
            <person name="Calvo S.E."/>
            <person name="Chang Y.-L."/>
            <person name="DeCaprio D."/>
            <person name="Gale L.R."/>
            <person name="Gnerre S."/>
            <person name="Goswami R.S."/>
            <person name="Hammond-Kosack K."/>
            <person name="Harris L.J."/>
            <person name="Hilburn K."/>
            <person name="Kennell J.C."/>
            <person name="Kroken S."/>
            <person name="Magnuson J.K."/>
            <person name="Mannhaupt G."/>
            <person name="Mauceli E.W."/>
            <person name="Mewes H.-W."/>
            <person name="Mitterbauer R."/>
            <person name="Muehlbauer G."/>
            <person name="Muensterkoetter M."/>
            <person name="Nelson D."/>
            <person name="O'Donnell K."/>
            <person name="Ouellet T."/>
            <person name="Qi W."/>
            <person name="Quesneville H."/>
            <person name="Roncero M.I.G."/>
            <person name="Seong K.-Y."/>
            <person name="Tetko I.V."/>
            <person name="Urban M."/>
            <person name="Waalwijk C."/>
            <person name="Ward T.J."/>
            <person name="Yao J."/>
            <person name="Birren B.W."/>
            <person name="Kistler H.C."/>
        </authorList>
    </citation>
    <scope>NUCLEOTIDE SEQUENCE [LARGE SCALE GENOMIC DNA]</scope>
    <source>
        <strain evidence="12">ATCC MYA-4620 / CBS 123657 / FGSC 9075 / NRRL 31084 / PH-1</strain>
        <strain evidence="11">PH-1 / ATCC MYA-4620 / FGSC 9075 / NRRL 31084</strain>
    </source>
</reference>
<dbReference type="NCBIfam" id="TIGR00234">
    <property type="entry name" value="tyrS"/>
    <property type="match status" value="1"/>
</dbReference>
<protein>
    <recommendedName>
        <fullName evidence="1 9">Tyrosine--tRNA ligase</fullName>
        <ecNumber evidence="1 9">6.1.1.1</ecNumber>
    </recommendedName>
    <alternativeName>
        <fullName evidence="7 9">Tyrosyl-tRNA synthetase</fullName>
    </alternativeName>
</protein>
<dbReference type="GO" id="GO:0004831">
    <property type="term" value="F:tyrosine-tRNA ligase activity"/>
    <property type="evidence" value="ECO:0007669"/>
    <property type="project" value="UniProtKB-EC"/>
</dbReference>
<dbReference type="EC" id="6.1.1.1" evidence="1 9"/>
<dbReference type="InterPro" id="IPR023617">
    <property type="entry name" value="Tyr-tRNA-ligase_arc/euk-type"/>
</dbReference>
<evidence type="ECO:0000313" key="10">
    <source>
        <dbReference type="EMBL" id="CEF74627.1"/>
    </source>
</evidence>
<evidence type="ECO:0000256" key="1">
    <source>
        <dbReference type="ARBA" id="ARBA00013160"/>
    </source>
</evidence>
<dbReference type="Proteomes" id="UP000070720">
    <property type="component" value="Chromosome 1"/>
</dbReference>
<dbReference type="RefSeq" id="XP_011318258.1">
    <property type="nucleotide sequence ID" value="XM_011319956.1"/>
</dbReference>
<evidence type="ECO:0000256" key="9">
    <source>
        <dbReference type="RuleBase" id="RU361234"/>
    </source>
</evidence>
<organism evidence="10 12">
    <name type="scientific">Gibberella zeae (strain ATCC MYA-4620 / CBS 123657 / FGSC 9075 / NRRL 31084 / PH-1)</name>
    <name type="common">Wheat head blight fungus</name>
    <name type="synonym">Fusarium graminearum</name>
    <dbReference type="NCBI Taxonomy" id="229533"/>
    <lineage>
        <taxon>Eukaryota</taxon>
        <taxon>Fungi</taxon>
        <taxon>Dikarya</taxon>
        <taxon>Ascomycota</taxon>
        <taxon>Pezizomycotina</taxon>
        <taxon>Sordariomycetes</taxon>
        <taxon>Hypocreomycetidae</taxon>
        <taxon>Hypocreales</taxon>
        <taxon>Nectriaceae</taxon>
        <taxon>Fusarium</taxon>
    </lineage>
</organism>
<keyword evidence="6 9" id="KW-0030">Aminoacyl-tRNA synthetase</keyword>
<sequence length="365" mass="41111">MTPEESLRLIKANLAEILNSEIIDNVVLNEKRPLEIYWGTATTGKPHCGYLVPMVKIAELLEAGCRVKILIADVHGLFDSVGVPAQLISHRCDYYQFVIKSLLRAIGVSTDRLEFVIGGSFQWDRQYTMDRSQMGSTTSFSTERKACSEVVKQDDNPDVTSLNYPIMQVLDEEYLKVDAELGGVDQRKIFTFALENLPKLGYKKRAHLMNVLVPGLGQAQKMSSSDPNSKIGLLNTPEEVSKKIRKAVCVLRQVDGNGVIAIIEHVIFRILALKGTVEFVVEQRDGEVLVYQDTDKLKKDYEQDILTPQAIKPALIQALNKLLEPIREEFKKSEEWQRADRSGYPLEVKSVKANKKKTQTLNCTI</sequence>
<comment type="similarity">
    <text evidence="9">Belongs to the class-I aminoacyl-tRNA synthetase family.</text>
</comment>
<dbReference type="NCBIfam" id="NF006330">
    <property type="entry name" value="PRK08560.1"/>
    <property type="match status" value="1"/>
</dbReference>
<dbReference type="STRING" id="229533.I1RF82"/>
<dbReference type="PANTHER" id="PTHR46264">
    <property type="entry name" value="TYROSINE-TRNA LIGASE"/>
    <property type="match status" value="1"/>
</dbReference>
<keyword evidence="4 9" id="KW-0067">ATP-binding</keyword>
<dbReference type="PANTHER" id="PTHR46264:SF4">
    <property type="entry name" value="TYROSINE--TRNA LIGASE, CYTOPLASMIC"/>
    <property type="match status" value="1"/>
</dbReference>
<dbReference type="eggNOG" id="KOG2144">
    <property type="taxonomic scope" value="Eukaryota"/>
</dbReference>
<evidence type="ECO:0000256" key="4">
    <source>
        <dbReference type="ARBA" id="ARBA00022840"/>
    </source>
</evidence>
<evidence type="ECO:0000256" key="7">
    <source>
        <dbReference type="ARBA" id="ARBA00033323"/>
    </source>
</evidence>
<dbReference type="AlphaFoldDB" id="I1RF82"/>
<dbReference type="GO" id="GO:0006437">
    <property type="term" value="P:tyrosyl-tRNA aminoacylation"/>
    <property type="evidence" value="ECO:0007669"/>
    <property type="project" value="InterPro"/>
</dbReference>
<dbReference type="EnsemblFungi" id="CEF74627">
    <property type="protein sequence ID" value="CEF74627"/>
    <property type="gene ID" value="FGRRES_02349"/>
</dbReference>
<proteinExistence type="inferred from homology"/>
<dbReference type="PRINTS" id="PR01040">
    <property type="entry name" value="TRNASYNTHTYR"/>
</dbReference>